<proteinExistence type="predicted"/>
<name>A0ABY6FIC4_9PSED</name>
<keyword evidence="3" id="KW-1185">Reference proteome</keyword>
<dbReference type="EMBL" id="CP081201">
    <property type="protein sequence ID" value="UXZ97682.1"/>
    <property type="molecule type" value="Genomic_DNA"/>
</dbReference>
<dbReference type="RefSeq" id="WP_263270799.1">
    <property type="nucleotide sequence ID" value="NZ_CP081201.1"/>
</dbReference>
<evidence type="ECO:0000259" key="1">
    <source>
        <dbReference type="Pfam" id="PF18426"/>
    </source>
</evidence>
<dbReference type="Pfam" id="PF18426">
    <property type="entry name" value="Tli4_C"/>
    <property type="match status" value="1"/>
</dbReference>
<evidence type="ECO:0000313" key="3">
    <source>
        <dbReference type="Proteomes" id="UP001063228"/>
    </source>
</evidence>
<dbReference type="InterPro" id="IPR041290">
    <property type="entry name" value="Tli4_C"/>
</dbReference>
<accession>A0ABY6FIC4</accession>
<sequence length="314" mass="34922">MLVSAGFNATSVLASSYEDSKSESLLNTHYFGRFEIALPRGSEISADYKNFDEKIEWVSNEGDSHINQAVDQKVEDLKKGIAVGTFSVYEKTVPLDNGSVLLVSRFNKFYTFNVYLLTAKNTLYHMMAANISEQGLEGGIEKMRLLSNSIYSRPPHQAPPQGGFAIEAGYTTLGSEKFLESVYMGAQIAGHPGTYISFLTKAIFTQEDSLIERFEKRQYDVSIGELANSGSIKTLRKRPRLVNGIQAEEVAVSARVDGKQFYAFQLEYKGTVESNTRPYIALELGTHEKGSDFKSDEDALKFWDGIVNSLKPLP</sequence>
<organism evidence="2 3">
    <name type="scientific">Pseudomonas phytophila</name>
    <dbReference type="NCBI Taxonomy" id="2867264"/>
    <lineage>
        <taxon>Bacteria</taxon>
        <taxon>Pseudomonadati</taxon>
        <taxon>Pseudomonadota</taxon>
        <taxon>Gammaproteobacteria</taxon>
        <taxon>Pseudomonadales</taxon>
        <taxon>Pseudomonadaceae</taxon>
        <taxon>Pseudomonas</taxon>
    </lineage>
</organism>
<gene>
    <name evidence="2" type="ORF">K3169_07295</name>
</gene>
<protein>
    <recommendedName>
        <fullName evidence="1">Tle cognate immunity protein 4 C-terminal domain-containing protein</fullName>
    </recommendedName>
</protein>
<feature type="domain" description="Tle cognate immunity protein 4 C-terminal" evidence="1">
    <location>
        <begin position="158"/>
        <end position="312"/>
    </location>
</feature>
<evidence type="ECO:0000313" key="2">
    <source>
        <dbReference type="EMBL" id="UXZ97682.1"/>
    </source>
</evidence>
<reference evidence="2" key="1">
    <citation type="submission" date="2021-08" db="EMBL/GenBank/DDBJ databases">
        <title>Complete genome sequence of Pseudomonas phytophila.</title>
        <authorList>
            <person name="Weir B.S."/>
            <person name="Templeton M.D."/>
            <person name="Arshed S."/>
            <person name="Andersen M.T."/>
            <person name="Jayaraman J."/>
        </authorList>
    </citation>
    <scope>NUCLEOTIDE SEQUENCE</scope>
    <source>
        <strain evidence="2">ICMP 23753</strain>
    </source>
</reference>
<dbReference type="Proteomes" id="UP001063228">
    <property type="component" value="Chromosome"/>
</dbReference>